<dbReference type="AlphaFoldDB" id="A0A4Q7MBH5"/>
<name>A0A4Q7MBH5_9MICO</name>
<protein>
    <submittedName>
        <fullName evidence="1">Uncharacterized protein YecE (DUF72 family)</fullName>
    </submittedName>
</protein>
<organism evidence="1 2">
    <name type="scientific">Agromyces ramosus</name>
    <dbReference type="NCBI Taxonomy" id="33879"/>
    <lineage>
        <taxon>Bacteria</taxon>
        <taxon>Bacillati</taxon>
        <taxon>Actinomycetota</taxon>
        <taxon>Actinomycetes</taxon>
        <taxon>Micrococcales</taxon>
        <taxon>Microbacteriaceae</taxon>
        <taxon>Agromyces</taxon>
    </lineage>
</organism>
<evidence type="ECO:0000313" key="2">
    <source>
        <dbReference type="Proteomes" id="UP000293289"/>
    </source>
</evidence>
<dbReference type="SUPFAM" id="SSF117396">
    <property type="entry name" value="TM1631-like"/>
    <property type="match status" value="1"/>
</dbReference>
<dbReference type="Proteomes" id="UP000293289">
    <property type="component" value="Unassembled WGS sequence"/>
</dbReference>
<reference evidence="1 2" key="1">
    <citation type="submission" date="2019-02" db="EMBL/GenBank/DDBJ databases">
        <title>Genomic Encyclopedia of Type Strains, Phase IV (KMG-IV): sequencing the most valuable type-strain genomes for metagenomic binning, comparative biology and taxonomic classification.</title>
        <authorList>
            <person name="Goeker M."/>
        </authorList>
    </citation>
    <scope>NUCLEOTIDE SEQUENCE [LARGE SCALE GENOMIC DNA]</scope>
    <source>
        <strain evidence="1 2">DSM 43045</strain>
    </source>
</reference>
<dbReference type="PANTHER" id="PTHR30348:SF4">
    <property type="entry name" value="DUF72 DOMAIN-CONTAINING PROTEIN"/>
    <property type="match status" value="1"/>
</dbReference>
<keyword evidence="2" id="KW-1185">Reference proteome</keyword>
<gene>
    <name evidence="1" type="ORF">EV187_2568</name>
</gene>
<accession>A0A4Q7MBH5</accession>
<dbReference type="EMBL" id="SGWY01000003">
    <property type="protein sequence ID" value="RZS64188.1"/>
    <property type="molecule type" value="Genomic_DNA"/>
</dbReference>
<proteinExistence type="predicted"/>
<comment type="caution">
    <text evidence="1">The sequence shown here is derived from an EMBL/GenBank/DDBJ whole genome shotgun (WGS) entry which is preliminary data.</text>
</comment>
<sequence length="291" mass="32531">MMGGAEARVGISGWLYPNWRGEFYPKGLRQADELAYAARRLTSIEVNGSFYSLQRPANWQRWRDAVPDDFVFAVKGPRFITHIKRLGDIDGPLANFLASGVLALGEKLGPVLWQLPPNLGFDETLLDAFLARLPRTHAAAASLARHRDARMSGRTSYALRAAPDRPLEHAVEVRHPSFEEHETAWVSLLERHRVASVAADTAGRYPRIDRTTADFAYARLHGDRELYVSGYDDAGLDRWEAWVRGHLGAGRSAYVYFDNDVKVRAPFDAMALIARLRSPSGPPHAAGMVRR</sequence>
<dbReference type="PANTHER" id="PTHR30348">
    <property type="entry name" value="UNCHARACTERIZED PROTEIN YECE"/>
    <property type="match status" value="1"/>
</dbReference>
<dbReference type="Gene3D" id="3.20.20.410">
    <property type="entry name" value="Protein of unknown function UPF0759"/>
    <property type="match status" value="1"/>
</dbReference>
<dbReference type="RefSeq" id="WP_423190890.1">
    <property type="nucleotide sequence ID" value="NZ_SGWY01000003.1"/>
</dbReference>
<evidence type="ECO:0000313" key="1">
    <source>
        <dbReference type="EMBL" id="RZS64188.1"/>
    </source>
</evidence>
<dbReference type="InterPro" id="IPR036520">
    <property type="entry name" value="UPF0759_sf"/>
</dbReference>
<dbReference type="Pfam" id="PF01904">
    <property type="entry name" value="DUF72"/>
    <property type="match status" value="1"/>
</dbReference>
<dbReference type="InterPro" id="IPR002763">
    <property type="entry name" value="DUF72"/>
</dbReference>